<keyword evidence="2" id="KW-1185">Reference proteome</keyword>
<name>A0A7I8WTZ7_BURXY</name>
<evidence type="ECO:0000313" key="2">
    <source>
        <dbReference type="Proteomes" id="UP000659654"/>
    </source>
</evidence>
<gene>
    <name evidence="1" type="ORF">BXYJ_LOCUS9329</name>
</gene>
<organism evidence="1 2">
    <name type="scientific">Bursaphelenchus xylophilus</name>
    <name type="common">Pinewood nematode worm</name>
    <name type="synonym">Aphelenchoides xylophilus</name>
    <dbReference type="NCBI Taxonomy" id="6326"/>
    <lineage>
        <taxon>Eukaryota</taxon>
        <taxon>Metazoa</taxon>
        <taxon>Ecdysozoa</taxon>
        <taxon>Nematoda</taxon>
        <taxon>Chromadorea</taxon>
        <taxon>Rhabditida</taxon>
        <taxon>Tylenchina</taxon>
        <taxon>Tylenchomorpha</taxon>
        <taxon>Aphelenchoidea</taxon>
        <taxon>Aphelenchoididae</taxon>
        <taxon>Bursaphelenchus</taxon>
    </lineage>
</organism>
<comment type="caution">
    <text evidence="1">The sequence shown here is derived from an EMBL/GenBank/DDBJ whole genome shotgun (WGS) entry which is preliminary data.</text>
</comment>
<protein>
    <submittedName>
        <fullName evidence="1">(pine wood nematode) hypothetical protein</fullName>
    </submittedName>
</protein>
<reference evidence="1" key="1">
    <citation type="submission" date="2020-09" db="EMBL/GenBank/DDBJ databases">
        <authorList>
            <person name="Kikuchi T."/>
        </authorList>
    </citation>
    <scope>NUCLEOTIDE SEQUENCE</scope>
    <source>
        <strain evidence="1">Ka4C1</strain>
    </source>
</reference>
<dbReference type="Proteomes" id="UP000659654">
    <property type="component" value="Unassembled WGS sequence"/>
</dbReference>
<dbReference type="Proteomes" id="UP000582659">
    <property type="component" value="Unassembled WGS sequence"/>
</dbReference>
<sequence length="221" mass="25381">MAVHPRDPMASLKLPLSLRDLPKSVLTSSSSPPQKSDPKFPEFTHGIGVVFDYQTYFKKKRDKHSGIKLNSALEFTAKLERYAIRMAKENSKINRLLRPKHPNLAPKCSICELFLLENPATVYFHIWSSDTKNAMSLSWNQVPRNVAKEIGDGEYLSGPVDLCNSCTETMKWAQERIEWHRMKRNIRNGKDLPAICDLYTQLQTAMRLVHFCSIEYNLALQ</sequence>
<accession>A0A7I8WTZ7</accession>
<proteinExistence type="predicted"/>
<evidence type="ECO:0000313" key="1">
    <source>
        <dbReference type="EMBL" id="CAD5226784.1"/>
    </source>
</evidence>
<dbReference type="OrthoDB" id="10442330at2759"/>
<dbReference type="EMBL" id="CAJFDI010000004">
    <property type="protein sequence ID" value="CAD5226784.1"/>
    <property type="molecule type" value="Genomic_DNA"/>
</dbReference>
<dbReference type="AlphaFoldDB" id="A0A7I8WTZ7"/>
<dbReference type="EMBL" id="CAJFCV020000004">
    <property type="protein sequence ID" value="CAG9116244.1"/>
    <property type="molecule type" value="Genomic_DNA"/>
</dbReference>